<dbReference type="Proteomes" id="UP000052020">
    <property type="component" value="Unassembled WGS sequence"/>
</dbReference>
<dbReference type="SUPFAM" id="SSF51445">
    <property type="entry name" value="(Trans)glycosidases"/>
    <property type="match status" value="1"/>
</dbReference>
<keyword evidence="1" id="KW-0812">Transmembrane</keyword>
<dbReference type="Gene3D" id="3.20.20.80">
    <property type="entry name" value="Glycosidases"/>
    <property type="match status" value="1"/>
</dbReference>
<accession>A0A0S7XHT4</accession>
<keyword evidence="1" id="KW-1133">Transmembrane helix</keyword>
<keyword evidence="1" id="KW-0472">Membrane</keyword>
<dbReference type="Gene3D" id="2.60.120.260">
    <property type="entry name" value="Galactose-binding domain-like"/>
    <property type="match status" value="1"/>
</dbReference>
<protein>
    <submittedName>
        <fullName evidence="2">Uncharacterized protein</fullName>
    </submittedName>
</protein>
<organism evidence="2 3">
    <name type="scientific">candidate division KD3-62 bacterium DG_56</name>
    <dbReference type="NCBI Taxonomy" id="1704032"/>
    <lineage>
        <taxon>Bacteria</taxon>
        <taxon>candidate division KD3-62</taxon>
    </lineage>
</organism>
<dbReference type="AlphaFoldDB" id="A0A0S7XHT4"/>
<reference evidence="2 3" key="1">
    <citation type="journal article" date="2015" name="Microbiome">
        <title>Genomic resolution of linkages in carbon, nitrogen, and sulfur cycling among widespread estuary sediment bacteria.</title>
        <authorList>
            <person name="Baker B.J."/>
            <person name="Lazar C.S."/>
            <person name="Teske A.P."/>
            <person name="Dick G.J."/>
        </authorList>
    </citation>
    <scope>NUCLEOTIDE SEQUENCE [LARGE SCALE GENOMIC DNA]</scope>
    <source>
        <strain evidence="2">DG_56</strain>
    </source>
</reference>
<evidence type="ECO:0000313" key="2">
    <source>
        <dbReference type="EMBL" id="KPJ62005.1"/>
    </source>
</evidence>
<evidence type="ECO:0000256" key="1">
    <source>
        <dbReference type="SAM" id="Phobius"/>
    </source>
</evidence>
<feature type="transmembrane region" description="Helical" evidence="1">
    <location>
        <begin position="21"/>
        <end position="40"/>
    </location>
</feature>
<name>A0A0S7XHT4_9BACT</name>
<proteinExistence type="predicted"/>
<dbReference type="InterPro" id="IPR051923">
    <property type="entry name" value="Glycosyl_Hydrolase_39"/>
</dbReference>
<dbReference type="PANTHER" id="PTHR12631:SF10">
    <property type="entry name" value="BETA-XYLOSIDASE-LIKE PROTEIN-RELATED"/>
    <property type="match status" value="1"/>
</dbReference>
<dbReference type="GO" id="GO:0004553">
    <property type="term" value="F:hydrolase activity, hydrolyzing O-glycosyl compounds"/>
    <property type="evidence" value="ECO:0007669"/>
    <property type="project" value="TreeGrafter"/>
</dbReference>
<dbReference type="PANTHER" id="PTHR12631">
    <property type="entry name" value="ALPHA-L-IDURONIDASE"/>
    <property type="match status" value="1"/>
</dbReference>
<dbReference type="EMBL" id="LIZY01000135">
    <property type="protein sequence ID" value="KPJ62005.1"/>
    <property type="molecule type" value="Genomic_DNA"/>
</dbReference>
<evidence type="ECO:0000313" key="3">
    <source>
        <dbReference type="Proteomes" id="UP000052020"/>
    </source>
</evidence>
<comment type="caution">
    <text evidence="2">The sequence shown here is derived from an EMBL/GenBank/DDBJ whole genome shotgun (WGS) entry which is preliminary data.</text>
</comment>
<dbReference type="InterPro" id="IPR017853">
    <property type="entry name" value="GH"/>
</dbReference>
<gene>
    <name evidence="2" type="ORF">AMK68_05430</name>
</gene>
<sequence>MEGSGVEPNSRWSRDSMSDKTIWWLIAAFIAVTCTGAAAAEPNAAKADRPLLFGVVPVAADWVVQEGQTYDDEVWYRLAQAGVKCIRLGIDWPTAEPEEGKYDWTQVDDQVGRCRRYGIEPVCLIVNTPAWASPTGERVHNYAPKPQAMSAWYRFCHQLAGRYRKDVRRYEIWNEPNGWGWHNFNNVDEYLPLLRAAYRGLHKGNPKCLVAVGGMDDPDLHPDDQTGWRGAYFVRKLYAAGGKKYFDAVADHPYSSDLEGNFRAKVTALRQVMVENGDADKPIWFTEFGWHTGGTPPDEQARLYKEWLDMLLTDEFKYVTVATCLSLADFENNVDGFGLCNTNLQPRPAYLVLQAYPKGSTPDIYEIFERDISPREAYVYCRTRRAARTELAYHELGSDDVKRRSLPQRSWQHGLGFLGLRPGTVYEYSIRADTEDGEVAEAPGLVLCTPADYLRNGGFEGGFRAGLPYHWKCGGRAIWLDGGQHPDIKLTHAGEHSLAARAKTGSMTAVMQQVVFTEPDTRVRFSVWSLAETGSEQPNALWRRVGIGPSGSADPNAEDVVWSEKAYGLREWTQQSVEAAAAGDRIVVFIQGEGKTDEGIQKIIWDDAELTIWPK</sequence>